<evidence type="ECO:0000259" key="3">
    <source>
        <dbReference type="PROSITE" id="PS50102"/>
    </source>
</evidence>
<protein>
    <recommendedName>
        <fullName evidence="3">RRM domain-containing protein</fullName>
    </recommendedName>
</protein>
<dbReference type="SUPFAM" id="SSF54928">
    <property type="entry name" value="RNA-binding domain, RBD"/>
    <property type="match status" value="1"/>
</dbReference>
<dbReference type="PROSITE" id="PS50102">
    <property type="entry name" value="RRM"/>
    <property type="match status" value="1"/>
</dbReference>
<reference evidence="4 5" key="1">
    <citation type="journal article" date="2018" name="Evol. Lett.">
        <title>Horizontal gene cluster transfer increased hallucinogenic mushroom diversity.</title>
        <authorList>
            <person name="Reynolds H.T."/>
            <person name="Vijayakumar V."/>
            <person name="Gluck-Thaler E."/>
            <person name="Korotkin H.B."/>
            <person name="Matheny P.B."/>
            <person name="Slot J.C."/>
        </authorList>
    </citation>
    <scope>NUCLEOTIDE SEQUENCE [LARGE SCALE GENOMIC DNA]</scope>
    <source>
        <strain evidence="4 5">2631</strain>
    </source>
</reference>
<organism evidence="4 5">
    <name type="scientific">Psilocybe cyanescens</name>
    <dbReference type="NCBI Taxonomy" id="93625"/>
    <lineage>
        <taxon>Eukaryota</taxon>
        <taxon>Fungi</taxon>
        <taxon>Dikarya</taxon>
        <taxon>Basidiomycota</taxon>
        <taxon>Agaricomycotina</taxon>
        <taxon>Agaricomycetes</taxon>
        <taxon>Agaricomycetidae</taxon>
        <taxon>Agaricales</taxon>
        <taxon>Agaricineae</taxon>
        <taxon>Strophariaceae</taxon>
        <taxon>Psilocybe</taxon>
    </lineage>
</organism>
<comment type="caution">
    <text evidence="4">The sequence shown here is derived from an EMBL/GenBank/DDBJ whole genome shotgun (WGS) entry which is preliminary data.</text>
</comment>
<dbReference type="Proteomes" id="UP000283269">
    <property type="component" value="Unassembled WGS sequence"/>
</dbReference>
<dbReference type="InterPro" id="IPR000504">
    <property type="entry name" value="RRM_dom"/>
</dbReference>
<dbReference type="SMART" id="SM00360">
    <property type="entry name" value="RRM"/>
    <property type="match status" value="1"/>
</dbReference>
<name>A0A409XCH1_PSICY</name>
<dbReference type="AlphaFoldDB" id="A0A409XCH1"/>
<evidence type="ECO:0000313" key="4">
    <source>
        <dbReference type="EMBL" id="PPQ88455.1"/>
    </source>
</evidence>
<feature type="region of interest" description="Disordered" evidence="2">
    <location>
        <begin position="233"/>
        <end position="283"/>
    </location>
</feature>
<dbReference type="Pfam" id="PF00076">
    <property type="entry name" value="RRM_1"/>
    <property type="match status" value="1"/>
</dbReference>
<feature type="compositionally biased region" description="Polar residues" evidence="2">
    <location>
        <begin position="10"/>
        <end position="26"/>
    </location>
</feature>
<accession>A0A409XCH1</accession>
<dbReference type="GO" id="GO:0003723">
    <property type="term" value="F:RNA binding"/>
    <property type="evidence" value="ECO:0007669"/>
    <property type="project" value="UniProtKB-UniRule"/>
</dbReference>
<keyword evidence="1" id="KW-0694">RNA-binding</keyword>
<feature type="domain" description="RRM" evidence="3">
    <location>
        <begin position="103"/>
        <end position="178"/>
    </location>
</feature>
<evidence type="ECO:0000256" key="1">
    <source>
        <dbReference type="PROSITE-ProRule" id="PRU00176"/>
    </source>
</evidence>
<dbReference type="Gene3D" id="3.30.70.330">
    <property type="match status" value="1"/>
</dbReference>
<gene>
    <name evidence="4" type="ORF">CVT25_011581</name>
</gene>
<dbReference type="InParanoid" id="A0A409XCH1"/>
<dbReference type="InterPro" id="IPR012677">
    <property type="entry name" value="Nucleotide-bd_a/b_plait_sf"/>
</dbReference>
<keyword evidence="5" id="KW-1185">Reference proteome</keyword>
<evidence type="ECO:0000313" key="5">
    <source>
        <dbReference type="Proteomes" id="UP000283269"/>
    </source>
</evidence>
<dbReference type="OrthoDB" id="6159137at2759"/>
<dbReference type="STRING" id="93625.A0A409XCH1"/>
<feature type="region of interest" description="Disordered" evidence="2">
    <location>
        <begin position="1"/>
        <end position="47"/>
    </location>
</feature>
<proteinExistence type="predicted"/>
<sequence>MASLLERMNIPTNSLGPVRSKSNSNRGAAAPYNRANRGPRGDVDSQWSHDLFESHNSLSARLNITPTAPKANLNPIAQKAIRDATSSSRSDSLSIKGAGSTGNVVEVSGLVGGTTAEDVAAIFKRCGQITDQKSMSNNRNDPKIRITFKTAASATSAVQKFHNQPADGKILSVKIVGTSAAGTSLGGRLGGTDGLDIVRDEGSVDILMNAGEETSSKMRSDSLLKADPRAQVLLAPPGADPAEYTQTTETRGGGRRGGRGRGGAGRSGRGRKRGNNGSRMDLD</sequence>
<dbReference type="EMBL" id="NHYD01002079">
    <property type="protein sequence ID" value="PPQ88455.1"/>
    <property type="molecule type" value="Genomic_DNA"/>
</dbReference>
<dbReference type="CDD" id="cd00590">
    <property type="entry name" value="RRM_SF"/>
    <property type="match status" value="1"/>
</dbReference>
<dbReference type="InterPro" id="IPR035979">
    <property type="entry name" value="RBD_domain_sf"/>
</dbReference>
<evidence type="ECO:0000256" key="2">
    <source>
        <dbReference type="SAM" id="MobiDB-lite"/>
    </source>
</evidence>